<gene>
    <name evidence="6" type="ORF">HMPREF3206_00168</name>
</gene>
<evidence type="ECO:0000313" key="7">
    <source>
        <dbReference type="Proteomes" id="UP000070617"/>
    </source>
</evidence>
<keyword evidence="7" id="KW-1185">Reference proteome</keyword>
<comment type="caution">
    <text evidence="6">The sequence shown here is derived from an EMBL/GenBank/DDBJ whole genome shotgun (WGS) entry which is preliminary data.</text>
</comment>
<dbReference type="GO" id="GO:0046872">
    <property type="term" value="F:metal ion binding"/>
    <property type="evidence" value="ECO:0007669"/>
    <property type="project" value="UniProtKB-KW"/>
</dbReference>
<dbReference type="Gene3D" id="3.60.15.10">
    <property type="entry name" value="Ribonuclease Z/Hydroxyacylglutathione hydrolase-like"/>
    <property type="match status" value="1"/>
</dbReference>
<keyword evidence="4" id="KW-0862">Zinc</keyword>
<dbReference type="PANTHER" id="PTHR46233">
    <property type="entry name" value="HYDROXYACYLGLUTATHIONE HYDROLASE GLOC"/>
    <property type="match status" value="1"/>
</dbReference>
<dbReference type="InterPro" id="IPR001279">
    <property type="entry name" value="Metallo-B-lactamas"/>
</dbReference>
<organism evidence="6 7">
    <name type="scientific">Fusobacterium equinum</name>
    <dbReference type="NCBI Taxonomy" id="134605"/>
    <lineage>
        <taxon>Bacteria</taxon>
        <taxon>Fusobacteriati</taxon>
        <taxon>Fusobacteriota</taxon>
        <taxon>Fusobacteriia</taxon>
        <taxon>Fusobacteriales</taxon>
        <taxon>Fusobacteriaceae</taxon>
        <taxon>Fusobacterium</taxon>
    </lineage>
</organism>
<proteinExistence type="predicted"/>
<protein>
    <submittedName>
        <fullName evidence="6">Metallo-beta-lactamase domain protein</fullName>
    </submittedName>
</protein>
<name>A0A133NKC4_9FUSO</name>
<dbReference type="Proteomes" id="UP000070617">
    <property type="component" value="Unassembled WGS sequence"/>
</dbReference>
<reference evidence="7" key="1">
    <citation type="submission" date="2016-01" db="EMBL/GenBank/DDBJ databases">
        <authorList>
            <person name="Mitreva M."/>
            <person name="Pepin K.H."/>
            <person name="Mihindukulasuriya K.A."/>
            <person name="Fulton R."/>
            <person name="Fronick C."/>
            <person name="O'Laughlin M."/>
            <person name="Miner T."/>
            <person name="Herter B."/>
            <person name="Rosa B.A."/>
            <person name="Cordes M."/>
            <person name="Tomlinson C."/>
            <person name="Wollam A."/>
            <person name="Palsikar V.B."/>
            <person name="Mardis E.R."/>
            <person name="Wilson R.K."/>
        </authorList>
    </citation>
    <scope>NUCLEOTIDE SEQUENCE [LARGE SCALE GENOMIC DNA]</scope>
    <source>
        <strain evidence="7">CMW8396</strain>
    </source>
</reference>
<feature type="domain" description="Metallo-beta-lactamase" evidence="5">
    <location>
        <begin position="12"/>
        <end position="188"/>
    </location>
</feature>
<dbReference type="InterPro" id="IPR036866">
    <property type="entry name" value="RibonucZ/Hydroxyglut_hydro"/>
</dbReference>
<dbReference type="Pfam" id="PF00753">
    <property type="entry name" value="Lactamase_B"/>
    <property type="match status" value="1"/>
</dbReference>
<evidence type="ECO:0000256" key="3">
    <source>
        <dbReference type="ARBA" id="ARBA00022801"/>
    </source>
</evidence>
<keyword evidence="3" id="KW-0378">Hydrolase</keyword>
<evidence type="ECO:0000256" key="4">
    <source>
        <dbReference type="ARBA" id="ARBA00022833"/>
    </source>
</evidence>
<keyword evidence="2" id="KW-0479">Metal-binding</keyword>
<evidence type="ECO:0000256" key="1">
    <source>
        <dbReference type="ARBA" id="ARBA00001947"/>
    </source>
</evidence>
<dbReference type="SUPFAM" id="SSF56281">
    <property type="entry name" value="Metallo-hydrolase/oxidoreductase"/>
    <property type="match status" value="1"/>
</dbReference>
<dbReference type="AlphaFoldDB" id="A0A133NKC4"/>
<comment type="cofactor">
    <cofactor evidence="1">
        <name>Zn(2+)</name>
        <dbReference type="ChEBI" id="CHEBI:29105"/>
    </cofactor>
</comment>
<dbReference type="RefSeq" id="WP_008801275.1">
    <property type="nucleotide sequence ID" value="NZ_KQ956512.1"/>
</dbReference>
<dbReference type="SMART" id="SM00849">
    <property type="entry name" value="Lactamase_B"/>
    <property type="match status" value="1"/>
</dbReference>
<dbReference type="InterPro" id="IPR051453">
    <property type="entry name" value="MBL_Glyoxalase_II"/>
</dbReference>
<dbReference type="CDD" id="cd06262">
    <property type="entry name" value="metallo-hydrolase-like_MBL-fold"/>
    <property type="match status" value="1"/>
</dbReference>
<evidence type="ECO:0000259" key="5">
    <source>
        <dbReference type="SMART" id="SM00849"/>
    </source>
</evidence>
<sequence length="206" mass="23536">MQVKKFHLGPMMTNCFLTWGDNGTAYFFDCGGKNLDKVEAFIKDNQLSMKYLILTHGHGDHIDGIHEFIKRFPEAKIYIGKEEKEFLSNPNLNLNSYISGNNFEFDGEIHTVQGGDMIGEFLVLDTPGHTIGSKSFYHKDSNILMAGDTLFYHSYGRFDLPTGSQRQLVESLRKLCELPENVIVYNGHTEETTIGEEKEFLGFHRR</sequence>
<dbReference type="GO" id="GO:0016787">
    <property type="term" value="F:hydrolase activity"/>
    <property type="evidence" value="ECO:0007669"/>
    <property type="project" value="UniProtKB-KW"/>
</dbReference>
<dbReference type="EMBL" id="LRPX01000006">
    <property type="protein sequence ID" value="KXA16746.1"/>
    <property type="molecule type" value="Genomic_DNA"/>
</dbReference>
<dbReference type="PATRIC" id="fig|134605.3.peg.170"/>
<accession>A0A133NKC4</accession>
<dbReference type="PANTHER" id="PTHR46233:SF3">
    <property type="entry name" value="HYDROXYACYLGLUTATHIONE HYDROLASE GLOC"/>
    <property type="match status" value="1"/>
</dbReference>
<evidence type="ECO:0000256" key="2">
    <source>
        <dbReference type="ARBA" id="ARBA00022723"/>
    </source>
</evidence>
<dbReference type="STRING" id="134605.HMPREF3206_00168"/>
<evidence type="ECO:0000313" key="6">
    <source>
        <dbReference type="EMBL" id="KXA16746.1"/>
    </source>
</evidence>